<evidence type="ECO:0000313" key="1">
    <source>
        <dbReference type="EMBL" id="MFD1432433.1"/>
    </source>
</evidence>
<sequence>MKIPTQVLEYLHTHPQQVTLIRRGYSNVIAFALSDQVIFPCQAELFPEERLNAFRLPDDFIVSNQKLVRWLAELIAPDDPQVPGEIWMTTSHIAGSGHLFIEVSFE</sequence>
<organism evidence="1 2">
    <name type="scientific">Lacticaseibacillus yichunensis</name>
    <dbReference type="NCBI Taxonomy" id="2486015"/>
    <lineage>
        <taxon>Bacteria</taxon>
        <taxon>Bacillati</taxon>
        <taxon>Bacillota</taxon>
        <taxon>Bacilli</taxon>
        <taxon>Lactobacillales</taxon>
        <taxon>Lactobacillaceae</taxon>
        <taxon>Lacticaseibacillus</taxon>
    </lineage>
</organism>
<name>A0ABW4CQ54_9LACO</name>
<protein>
    <submittedName>
        <fullName evidence="1">Uncharacterized protein</fullName>
    </submittedName>
</protein>
<reference evidence="2" key="1">
    <citation type="journal article" date="2019" name="Int. J. Syst. Evol. Microbiol.">
        <title>The Global Catalogue of Microorganisms (GCM) 10K type strain sequencing project: providing services to taxonomists for standard genome sequencing and annotation.</title>
        <authorList>
            <consortium name="The Broad Institute Genomics Platform"/>
            <consortium name="The Broad Institute Genome Sequencing Center for Infectious Disease"/>
            <person name="Wu L."/>
            <person name="Ma J."/>
        </authorList>
    </citation>
    <scope>NUCLEOTIDE SEQUENCE [LARGE SCALE GENOMIC DNA]</scope>
    <source>
        <strain evidence="2">CCM 8947</strain>
    </source>
</reference>
<dbReference type="EMBL" id="JBHTOG010000036">
    <property type="protein sequence ID" value="MFD1432433.1"/>
    <property type="molecule type" value="Genomic_DNA"/>
</dbReference>
<comment type="caution">
    <text evidence="1">The sequence shown here is derived from an EMBL/GenBank/DDBJ whole genome shotgun (WGS) entry which is preliminary data.</text>
</comment>
<gene>
    <name evidence="1" type="ORF">ACFQ47_07020</name>
</gene>
<evidence type="ECO:0000313" key="2">
    <source>
        <dbReference type="Proteomes" id="UP001597192"/>
    </source>
</evidence>
<accession>A0ABW4CQ54</accession>
<keyword evidence="2" id="KW-1185">Reference proteome</keyword>
<dbReference type="Proteomes" id="UP001597192">
    <property type="component" value="Unassembled WGS sequence"/>
</dbReference>
<proteinExistence type="predicted"/>
<dbReference type="RefSeq" id="WP_125697346.1">
    <property type="nucleotide sequence ID" value="NZ_JBHTOG010000036.1"/>
</dbReference>